<protein>
    <recommendedName>
        <fullName evidence="5">Peptidase S1 domain-containing protein</fullName>
    </recommendedName>
</protein>
<gene>
    <name evidence="3" type="ORF">LPJ61_005063</name>
</gene>
<evidence type="ECO:0000313" key="4">
    <source>
        <dbReference type="Proteomes" id="UP001143981"/>
    </source>
</evidence>
<dbReference type="SUPFAM" id="SSF50494">
    <property type="entry name" value="Trypsin-like serine proteases"/>
    <property type="match status" value="1"/>
</dbReference>
<name>A0A9W7Y7G0_9FUNG</name>
<feature type="region of interest" description="Disordered" evidence="1">
    <location>
        <begin position="299"/>
        <end position="340"/>
    </location>
</feature>
<dbReference type="InterPro" id="IPR043504">
    <property type="entry name" value="Peptidase_S1_PA_chymotrypsin"/>
</dbReference>
<reference evidence="3" key="1">
    <citation type="submission" date="2022-07" db="EMBL/GenBank/DDBJ databases">
        <title>Phylogenomic reconstructions and comparative analyses of Kickxellomycotina fungi.</title>
        <authorList>
            <person name="Reynolds N.K."/>
            <person name="Stajich J.E."/>
            <person name="Barry K."/>
            <person name="Grigoriev I.V."/>
            <person name="Crous P."/>
            <person name="Smith M.E."/>
        </authorList>
    </citation>
    <scope>NUCLEOTIDE SEQUENCE</scope>
    <source>
        <strain evidence="3">BCRC 34381</strain>
    </source>
</reference>
<proteinExistence type="predicted"/>
<feature type="transmembrane region" description="Helical" evidence="2">
    <location>
        <begin position="347"/>
        <end position="372"/>
    </location>
</feature>
<accession>A0A9W7Y7G0</accession>
<keyword evidence="2" id="KW-0472">Membrane</keyword>
<dbReference type="Proteomes" id="UP001143981">
    <property type="component" value="Unassembled WGS sequence"/>
</dbReference>
<feature type="compositionally biased region" description="Low complexity" evidence="1">
    <location>
        <begin position="322"/>
        <end position="340"/>
    </location>
</feature>
<evidence type="ECO:0008006" key="5">
    <source>
        <dbReference type="Google" id="ProtNLM"/>
    </source>
</evidence>
<evidence type="ECO:0000256" key="2">
    <source>
        <dbReference type="SAM" id="Phobius"/>
    </source>
</evidence>
<keyword evidence="2" id="KW-0812">Transmembrane</keyword>
<feature type="region of interest" description="Disordered" evidence="1">
    <location>
        <begin position="419"/>
        <end position="461"/>
    </location>
</feature>
<dbReference type="InterPro" id="IPR009003">
    <property type="entry name" value="Peptidase_S1_PA"/>
</dbReference>
<organism evidence="3 4">
    <name type="scientific">Coemansia biformis</name>
    <dbReference type="NCBI Taxonomy" id="1286918"/>
    <lineage>
        <taxon>Eukaryota</taxon>
        <taxon>Fungi</taxon>
        <taxon>Fungi incertae sedis</taxon>
        <taxon>Zoopagomycota</taxon>
        <taxon>Kickxellomycotina</taxon>
        <taxon>Kickxellomycetes</taxon>
        <taxon>Kickxellales</taxon>
        <taxon>Kickxellaceae</taxon>
        <taxon>Coemansia</taxon>
    </lineage>
</organism>
<dbReference type="Gene3D" id="2.40.10.10">
    <property type="entry name" value="Trypsin-like serine proteases"/>
    <property type="match status" value="1"/>
</dbReference>
<keyword evidence="2" id="KW-1133">Transmembrane helix</keyword>
<comment type="caution">
    <text evidence="3">The sequence shown here is derived from an EMBL/GenBank/DDBJ whole genome shotgun (WGS) entry which is preliminary data.</text>
</comment>
<evidence type="ECO:0000313" key="3">
    <source>
        <dbReference type="EMBL" id="KAJ1726619.1"/>
    </source>
</evidence>
<dbReference type="EMBL" id="JANBOI010001456">
    <property type="protein sequence ID" value="KAJ1726619.1"/>
    <property type="molecule type" value="Genomic_DNA"/>
</dbReference>
<dbReference type="AlphaFoldDB" id="A0A9W7Y7G0"/>
<sequence>MPASGMTVSPAGGLVTRQSTQYLSKVKGGMLVKDGKATSCGVGFLDNMAAMISATCLDMKNGAVDKSVKYEILIDDAYNGVSERYPVTDFKLHPSFNAETLANNVAVIQFNKGSDVTWYNYSWQPTGKADSPELIYAQRVLTDVKTSTWGTVQISQGNRMSDAACTDLSPLYKANPADLICNDAVYTAPVSGLTQCKVPSQTVYAYIGGIAFQAGFFSYAMVKGGNDLCDYKQVRTYFTLMASYLAFAQAAVNRTVYYYEPTNTTSPQTNPFFEMDSVAGVAGSVAKMVSGDMYGSANDGNGNSNGSSGGDGVSQTDDGKSSGKNTSSNNSSSNSGDSSSGLATKTIIIIAVCSSLGSLLFGLSIFLVVWCLRRKVFRARDPYLETNAQNFLANDIGGASPPAASRSEDDAFIRLATSKPPPYRASEIPEAAPRPNQAAEIHPAGFHVPPPSKDMYPDEKA</sequence>
<keyword evidence="4" id="KW-1185">Reference proteome</keyword>
<dbReference type="OrthoDB" id="6380398at2759"/>
<evidence type="ECO:0000256" key="1">
    <source>
        <dbReference type="SAM" id="MobiDB-lite"/>
    </source>
</evidence>